<dbReference type="OrthoDB" id="671439at2759"/>
<sequence length="431" mass="48141">MAEVKSRVNVYSKLTVVSSRPIGPGKTHCLSGLDQSMGLHTLHTIFYYRVNPFPNSDLTNHRVSLSEHLSSYPAVTGRLARAEDDEWLRSARGSEELDLTAWEDMPDDPSIWSPFRIQINDFEGGGLAIGLSCTHMHADLTSLLTLVKSWAELHRGEPISHPPVFHRQLSSNTNTKSTEFYAKKSKAEPLPQVKMATATFRFSNLMIKQCLSQIHVTCPGATPFDALAALFWMRILKLKPPAHNHTRKLSICIDFRRRMNPPLPLGYFGNALHFSQLPLDALDGDILGHVAATRLVHLHVAEVRDEEIWSTIDWFESNRGQSMPHFRMYGPELTCVSLEHTIDVLGGENGNNGTCQSLMYEVMFKKDERPVHVSCHVGNVEGKGLITILPSSEGGLGRTVMVTLPEEEIDKLCEDEAILGLEPAMIMNGRK</sequence>
<name>A0A7J0F8M7_9ERIC</name>
<dbReference type="Pfam" id="PF02458">
    <property type="entry name" value="Transferase"/>
    <property type="match status" value="1"/>
</dbReference>
<comment type="similarity">
    <text evidence="1">Belongs to the plant acyltransferase family.</text>
</comment>
<dbReference type="EMBL" id="BJWL01000010">
    <property type="protein sequence ID" value="GFY95068.1"/>
    <property type="molecule type" value="Genomic_DNA"/>
</dbReference>
<dbReference type="Proteomes" id="UP000585474">
    <property type="component" value="Unassembled WGS sequence"/>
</dbReference>
<dbReference type="GO" id="GO:0016747">
    <property type="term" value="F:acyltransferase activity, transferring groups other than amino-acyl groups"/>
    <property type="evidence" value="ECO:0007669"/>
    <property type="project" value="TreeGrafter"/>
</dbReference>
<reference evidence="2 3" key="1">
    <citation type="submission" date="2019-07" db="EMBL/GenBank/DDBJ databases">
        <title>De Novo Assembly of kiwifruit Actinidia rufa.</title>
        <authorList>
            <person name="Sugita-Konishi S."/>
            <person name="Sato K."/>
            <person name="Mori E."/>
            <person name="Abe Y."/>
            <person name="Kisaki G."/>
            <person name="Hamano K."/>
            <person name="Suezawa K."/>
            <person name="Otani M."/>
            <person name="Fukuda T."/>
            <person name="Manabe T."/>
            <person name="Gomi K."/>
            <person name="Tabuchi M."/>
            <person name="Akimitsu K."/>
            <person name="Kataoka I."/>
        </authorList>
    </citation>
    <scope>NUCLEOTIDE SEQUENCE [LARGE SCALE GENOMIC DNA]</scope>
    <source>
        <strain evidence="3">cv. Fuchu</strain>
    </source>
</reference>
<dbReference type="InterPro" id="IPR023213">
    <property type="entry name" value="CAT-like_dom_sf"/>
</dbReference>
<gene>
    <name evidence="2" type="ORF">Acr_10g0004530</name>
</gene>
<evidence type="ECO:0000256" key="1">
    <source>
        <dbReference type="ARBA" id="ARBA00009861"/>
    </source>
</evidence>
<comment type="caution">
    <text evidence="2">The sequence shown here is derived from an EMBL/GenBank/DDBJ whole genome shotgun (WGS) entry which is preliminary data.</text>
</comment>
<dbReference type="InterPro" id="IPR050317">
    <property type="entry name" value="Plant_Fungal_Acyltransferase"/>
</dbReference>
<organism evidence="2 3">
    <name type="scientific">Actinidia rufa</name>
    <dbReference type="NCBI Taxonomy" id="165716"/>
    <lineage>
        <taxon>Eukaryota</taxon>
        <taxon>Viridiplantae</taxon>
        <taxon>Streptophyta</taxon>
        <taxon>Embryophyta</taxon>
        <taxon>Tracheophyta</taxon>
        <taxon>Spermatophyta</taxon>
        <taxon>Magnoliopsida</taxon>
        <taxon>eudicotyledons</taxon>
        <taxon>Gunneridae</taxon>
        <taxon>Pentapetalae</taxon>
        <taxon>asterids</taxon>
        <taxon>Ericales</taxon>
        <taxon>Actinidiaceae</taxon>
        <taxon>Actinidia</taxon>
    </lineage>
</organism>
<dbReference type="AlphaFoldDB" id="A0A7J0F8M7"/>
<proteinExistence type="inferred from homology"/>
<dbReference type="Gene3D" id="3.30.559.10">
    <property type="entry name" value="Chloramphenicol acetyltransferase-like domain"/>
    <property type="match status" value="3"/>
</dbReference>
<evidence type="ECO:0008006" key="4">
    <source>
        <dbReference type="Google" id="ProtNLM"/>
    </source>
</evidence>
<protein>
    <recommendedName>
        <fullName evidence="4">HXXXD-type acyl-transferase family protein</fullName>
    </recommendedName>
</protein>
<accession>A0A7J0F8M7</accession>
<evidence type="ECO:0000313" key="2">
    <source>
        <dbReference type="EMBL" id="GFY95068.1"/>
    </source>
</evidence>
<dbReference type="PANTHER" id="PTHR31642">
    <property type="entry name" value="TRICHOTHECENE 3-O-ACETYLTRANSFERASE"/>
    <property type="match status" value="1"/>
</dbReference>
<dbReference type="PANTHER" id="PTHR31642:SF316">
    <property type="entry name" value="PROTEIN ECERIFERUM 26-LIKE"/>
    <property type="match status" value="1"/>
</dbReference>
<keyword evidence="3" id="KW-1185">Reference proteome</keyword>
<evidence type="ECO:0000313" key="3">
    <source>
        <dbReference type="Proteomes" id="UP000585474"/>
    </source>
</evidence>